<keyword evidence="3" id="KW-1185">Reference proteome</keyword>
<accession>A0ABP3HR60</accession>
<feature type="compositionally biased region" description="Gly residues" evidence="1">
    <location>
        <begin position="57"/>
        <end position="70"/>
    </location>
</feature>
<evidence type="ECO:0000313" key="3">
    <source>
        <dbReference type="Proteomes" id="UP001501757"/>
    </source>
</evidence>
<evidence type="ECO:0000256" key="1">
    <source>
        <dbReference type="SAM" id="MobiDB-lite"/>
    </source>
</evidence>
<name>A0ABP3HR60_9ALTE</name>
<feature type="region of interest" description="Disordered" evidence="1">
    <location>
        <begin position="25"/>
        <end position="72"/>
    </location>
</feature>
<dbReference type="Proteomes" id="UP001501757">
    <property type="component" value="Unassembled WGS sequence"/>
</dbReference>
<dbReference type="RefSeq" id="WP_343847547.1">
    <property type="nucleotide sequence ID" value="NZ_BAAAEI010000031.1"/>
</dbReference>
<gene>
    <name evidence="2" type="ORF">GCM10009092_44220</name>
</gene>
<organism evidence="2 3">
    <name type="scientific">Bowmanella denitrificans</name>
    <dbReference type="NCBI Taxonomy" id="366582"/>
    <lineage>
        <taxon>Bacteria</taxon>
        <taxon>Pseudomonadati</taxon>
        <taxon>Pseudomonadota</taxon>
        <taxon>Gammaproteobacteria</taxon>
        <taxon>Alteromonadales</taxon>
        <taxon>Alteromonadaceae</taxon>
        <taxon>Bowmanella</taxon>
    </lineage>
</organism>
<protein>
    <submittedName>
        <fullName evidence="2">Uncharacterized protein</fullName>
    </submittedName>
</protein>
<evidence type="ECO:0000313" key="2">
    <source>
        <dbReference type="EMBL" id="GAA0375131.1"/>
    </source>
</evidence>
<proteinExistence type="predicted"/>
<dbReference type="EMBL" id="BAAAEI010000031">
    <property type="protein sequence ID" value="GAA0375131.1"/>
    <property type="molecule type" value="Genomic_DNA"/>
</dbReference>
<reference evidence="3" key="1">
    <citation type="journal article" date="2019" name="Int. J. Syst. Evol. Microbiol.">
        <title>The Global Catalogue of Microorganisms (GCM) 10K type strain sequencing project: providing services to taxonomists for standard genome sequencing and annotation.</title>
        <authorList>
            <consortium name="The Broad Institute Genomics Platform"/>
            <consortium name="The Broad Institute Genome Sequencing Center for Infectious Disease"/>
            <person name="Wu L."/>
            <person name="Ma J."/>
        </authorList>
    </citation>
    <scope>NUCLEOTIDE SEQUENCE [LARGE SCALE GENOMIC DNA]</scope>
    <source>
        <strain evidence="3">JCM 13378</strain>
    </source>
</reference>
<sequence length="144" mass="14518">MKTKIFPFITLLFISHISLGVQHDPDTAKTEGGGGNVEHIPVTGSPVPGNSSPIGSVPGGQGGGGNGSGTGSIDAQEQCELNALDSKRVCLNTANGIYASSALLCLGFTNPVAIAGCEGASWIGYEDAKSACEQSFAQATAMCD</sequence>
<comment type="caution">
    <text evidence="2">The sequence shown here is derived from an EMBL/GenBank/DDBJ whole genome shotgun (WGS) entry which is preliminary data.</text>
</comment>